<feature type="domain" description="Peptidase C14 caspase" evidence="1">
    <location>
        <begin position="10"/>
        <end position="221"/>
    </location>
</feature>
<dbReference type="InterPro" id="IPR029030">
    <property type="entry name" value="Caspase-like_dom_sf"/>
</dbReference>
<proteinExistence type="predicted"/>
<reference evidence="2 3" key="1">
    <citation type="submission" date="2019-07" db="EMBL/GenBank/DDBJ databases">
        <title>New species of Amycolatopsis and Streptomyces.</title>
        <authorList>
            <person name="Duangmal K."/>
            <person name="Teo W.F.A."/>
            <person name="Lipun K."/>
        </authorList>
    </citation>
    <scope>NUCLEOTIDE SEQUENCE [LARGE SCALE GENOMIC DNA]</scope>
    <source>
        <strain evidence="2 3">NBRC 106415</strain>
    </source>
</reference>
<dbReference type="PANTHER" id="PTHR46082:SF6">
    <property type="entry name" value="AAA+ ATPASE DOMAIN-CONTAINING PROTEIN-RELATED"/>
    <property type="match status" value="1"/>
</dbReference>
<evidence type="ECO:0000313" key="3">
    <source>
        <dbReference type="Proteomes" id="UP000400924"/>
    </source>
</evidence>
<dbReference type="GO" id="GO:0004197">
    <property type="term" value="F:cysteine-type endopeptidase activity"/>
    <property type="evidence" value="ECO:0007669"/>
    <property type="project" value="InterPro"/>
</dbReference>
<comment type="caution">
    <text evidence="2">The sequence shown here is derived from an EMBL/GenBank/DDBJ whole genome shotgun (WGS) entry which is preliminary data.</text>
</comment>
<dbReference type="InterPro" id="IPR011600">
    <property type="entry name" value="Pept_C14_caspase"/>
</dbReference>
<gene>
    <name evidence="2" type="ORF">FNH08_34970</name>
</gene>
<dbReference type="Pfam" id="PF13374">
    <property type="entry name" value="TPR_10"/>
    <property type="match status" value="3"/>
</dbReference>
<organism evidence="2 3">
    <name type="scientific">Streptomyces spongiae</name>
    <dbReference type="NCBI Taxonomy" id="565072"/>
    <lineage>
        <taxon>Bacteria</taxon>
        <taxon>Bacillati</taxon>
        <taxon>Actinomycetota</taxon>
        <taxon>Actinomycetes</taxon>
        <taxon>Kitasatosporales</taxon>
        <taxon>Streptomycetaceae</taxon>
        <taxon>Streptomyces</taxon>
    </lineage>
</organism>
<dbReference type="RefSeq" id="WP_152775539.1">
    <property type="nucleotide sequence ID" value="NZ_VJZC01000378.1"/>
</dbReference>
<dbReference type="OrthoDB" id="3542505at2"/>
<dbReference type="AlphaFoldDB" id="A0A5N8XRX0"/>
<name>A0A5N8XRX0_9ACTN</name>
<dbReference type="InterPro" id="IPR053137">
    <property type="entry name" value="NLR-like"/>
</dbReference>
<evidence type="ECO:0000313" key="2">
    <source>
        <dbReference type="EMBL" id="MPY62160.1"/>
    </source>
</evidence>
<dbReference type="Gene3D" id="1.25.40.10">
    <property type="entry name" value="Tetratricopeptide repeat domain"/>
    <property type="match status" value="1"/>
</dbReference>
<dbReference type="PANTHER" id="PTHR46082">
    <property type="entry name" value="ATP/GTP-BINDING PROTEIN-RELATED"/>
    <property type="match status" value="1"/>
</dbReference>
<protein>
    <submittedName>
        <fullName evidence="2">Tetratricopeptide repeat protein</fullName>
    </submittedName>
</protein>
<dbReference type="GO" id="GO:0006508">
    <property type="term" value="P:proteolysis"/>
    <property type="evidence" value="ECO:0007669"/>
    <property type="project" value="InterPro"/>
</dbReference>
<evidence type="ECO:0000259" key="1">
    <source>
        <dbReference type="Pfam" id="PF00656"/>
    </source>
</evidence>
<dbReference type="InterPro" id="IPR011990">
    <property type="entry name" value="TPR-like_helical_dom_sf"/>
</dbReference>
<dbReference type="SUPFAM" id="SSF52129">
    <property type="entry name" value="Caspase-like"/>
    <property type="match status" value="1"/>
</dbReference>
<dbReference type="NCBIfam" id="NF047832">
    <property type="entry name" value="caspase_w_EACC1"/>
    <property type="match status" value="1"/>
</dbReference>
<accession>A0A5N8XRX0</accession>
<dbReference type="Proteomes" id="UP000400924">
    <property type="component" value="Unassembled WGS sequence"/>
</dbReference>
<dbReference type="EMBL" id="VJZC01000378">
    <property type="protein sequence ID" value="MPY62160.1"/>
    <property type="molecule type" value="Genomic_DNA"/>
</dbReference>
<dbReference type="Gene3D" id="3.40.50.1460">
    <property type="match status" value="1"/>
</dbReference>
<keyword evidence="3" id="KW-1185">Reference proteome</keyword>
<sequence>MRLPDRNRSRVVLIGASQYSDPKLPDLPAVHRTVADLAELFTDEYYGLVPEEHCTVLLDEGDLRTVGQRLRAAVEEAEDLLLVYYAGHGLVSGRRHDLYLALPDSEWTGPEFNSLEYDKLRNAVLDSPAANKLVILDCCFSGRAVTDSLAGAEAAQLGQLDVAGTYVLTSAQRDQVALALPGEDHTAFSGRFMRLLREGVVGGPELLTVEDLYKRLRTLMEAEGLSVPLNRGAGTASQIALGVNRSYAQTVGPELRKRHVAAVRQGEDGDWEGAAGALQKILDEQTRVLGPDDADTLRTRQSYAHSLGGAGNPMEAAGLLRQLLADQVRLLGPDHEDTLRTRQFLAVNLGEAGYREEAIGMLRVLVADRGRVLGAEDPHTLRTRHILARNLMVVSANDEAVALLRQLVADRERVLGAEHPHTERARRDLAELEGRAAADVRLV</sequence>
<dbReference type="Pfam" id="PF00656">
    <property type="entry name" value="Peptidase_C14"/>
    <property type="match status" value="1"/>
</dbReference>
<dbReference type="SUPFAM" id="SSF48452">
    <property type="entry name" value="TPR-like"/>
    <property type="match status" value="1"/>
</dbReference>